<evidence type="ECO:0000259" key="6">
    <source>
        <dbReference type="PROSITE" id="PS50111"/>
    </source>
</evidence>
<proteinExistence type="inferred from homology"/>
<keyword evidence="1" id="KW-0488">Methylation</keyword>
<dbReference type="InterPro" id="IPR047347">
    <property type="entry name" value="YvaQ-like_sensor"/>
</dbReference>
<comment type="caution">
    <text evidence="8">The sequence shown here is derived from an EMBL/GenBank/DDBJ whole genome shotgun (WGS) entry which is preliminary data.</text>
</comment>
<gene>
    <name evidence="8" type="ORF">H8K43_01170</name>
</gene>
<dbReference type="Pfam" id="PF00015">
    <property type="entry name" value="MCPsignal"/>
    <property type="match status" value="1"/>
</dbReference>
<accession>A0ABR7A031</accession>
<dbReference type="CDD" id="cd06225">
    <property type="entry name" value="HAMP"/>
    <property type="match status" value="1"/>
</dbReference>
<dbReference type="RefSeq" id="WP_186902154.1">
    <property type="nucleotide sequence ID" value="NZ_JACOGD010000001.1"/>
</dbReference>
<dbReference type="CDD" id="cd11386">
    <property type="entry name" value="MCP_signal"/>
    <property type="match status" value="1"/>
</dbReference>
<feature type="domain" description="HAMP" evidence="7">
    <location>
        <begin position="211"/>
        <end position="263"/>
    </location>
</feature>
<evidence type="ECO:0000256" key="1">
    <source>
        <dbReference type="ARBA" id="ARBA00022481"/>
    </source>
</evidence>
<name>A0ABR7A031_9BURK</name>
<dbReference type="Pfam" id="PF00672">
    <property type="entry name" value="HAMP"/>
    <property type="match status" value="1"/>
</dbReference>
<dbReference type="SMART" id="SM00304">
    <property type="entry name" value="HAMP"/>
    <property type="match status" value="1"/>
</dbReference>
<keyword evidence="5" id="KW-1133">Transmembrane helix</keyword>
<dbReference type="PANTHER" id="PTHR43531:SF14">
    <property type="entry name" value="METHYL-ACCEPTING CHEMOTAXIS PROTEIN I-RELATED"/>
    <property type="match status" value="1"/>
</dbReference>
<dbReference type="CDD" id="cd19411">
    <property type="entry name" value="MCP2201-like_sensor"/>
    <property type="match status" value="1"/>
</dbReference>
<protein>
    <submittedName>
        <fullName evidence="8">MCP four helix bundle domain-containing protein</fullName>
    </submittedName>
</protein>
<dbReference type="InterPro" id="IPR004089">
    <property type="entry name" value="MCPsignal_dom"/>
</dbReference>
<reference evidence="8 9" key="1">
    <citation type="submission" date="2020-08" db="EMBL/GenBank/DDBJ databases">
        <title>Novel species isolated from subtropical streams in China.</title>
        <authorList>
            <person name="Lu H."/>
        </authorList>
    </citation>
    <scope>NUCLEOTIDE SEQUENCE [LARGE SCALE GENOMIC DNA]</scope>
    <source>
        <strain evidence="8 9">CY22W</strain>
    </source>
</reference>
<dbReference type="PROSITE" id="PS50885">
    <property type="entry name" value="HAMP"/>
    <property type="match status" value="1"/>
</dbReference>
<dbReference type="PROSITE" id="PS50111">
    <property type="entry name" value="CHEMOTAXIS_TRANSDUC_2"/>
    <property type="match status" value="1"/>
</dbReference>
<organism evidence="8 9">
    <name type="scientific">Undibacterium curvum</name>
    <dbReference type="NCBI Taxonomy" id="2762294"/>
    <lineage>
        <taxon>Bacteria</taxon>
        <taxon>Pseudomonadati</taxon>
        <taxon>Pseudomonadota</taxon>
        <taxon>Betaproteobacteria</taxon>
        <taxon>Burkholderiales</taxon>
        <taxon>Oxalobacteraceae</taxon>
        <taxon>Undibacterium</taxon>
    </lineage>
</organism>
<sequence>MKISNLKIGPRLGLGFGFILLLLVSVAAMGIYSMAKSDAALHHIVEVNVKKLAYLEKMENSVHVVSRVIRTIALLSDENAANVQRQKILDVRKTYNEAFDALEKMPLDEAGKGHVARIKEFQLAARALNEKFIELAKTDKDAAVQFLLKEVVPANNHWQEAMHQFGELQRQKNKQDEESAVENYKAARLVMLVLTTLAVLTGGLFGWLISRSITQPIGAAVKIAQTVAVGDLTGQIEVNSQDEVGELLQALKEMTVSLQSIVSQVRAGTESISAASTQIASGNMDLSSRTEQQAGSLEETASSMEELTSTVEQNADNARQASSLAKTASEVAGRGGAVVSEVVDTMTSINESSRKIVDIISVIDGIAFQTNILALNAAVEAARAGEQGRGFAVVASEVRNLAQRSASAAKEIKALISDSVEKVDAGSRLVERAGSTMNEVVVSVKRMTDVVAEIAAATQEQTTGISQINIAVTEMDNVTQKNAALVEEAAAAAGAMQEQASALARVVSTFIIDGAQNLAAAPVATARSATRIHATQAKPSLRKAGAQLRLST</sequence>
<keyword evidence="9" id="KW-1185">Reference proteome</keyword>
<dbReference type="Gene3D" id="1.10.287.950">
    <property type="entry name" value="Methyl-accepting chemotaxis protein"/>
    <property type="match status" value="1"/>
</dbReference>
<evidence type="ECO:0000259" key="7">
    <source>
        <dbReference type="PROSITE" id="PS50885"/>
    </source>
</evidence>
<evidence type="ECO:0000256" key="3">
    <source>
        <dbReference type="PROSITE-ProRule" id="PRU00284"/>
    </source>
</evidence>
<evidence type="ECO:0000313" key="8">
    <source>
        <dbReference type="EMBL" id="MBC3930266.1"/>
    </source>
</evidence>
<dbReference type="InterPro" id="IPR024478">
    <property type="entry name" value="HlyB_4HB_MCP"/>
</dbReference>
<feature type="domain" description="Methyl-accepting transducer" evidence="6">
    <location>
        <begin position="268"/>
        <end position="497"/>
    </location>
</feature>
<dbReference type="InterPro" id="IPR003660">
    <property type="entry name" value="HAMP_dom"/>
</dbReference>
<dbReference type="SMART" id="SM00283">
    <property type="entry name" value="MA"/>
    <property type="match status" value="1"/>
</dbReference>
<feature type="region of interest" description="Disordered" evidence="4">
    <location>
        <begin position="283"/>
        <end position="309"/>
    </location>
</feature>
<dbReference type="Proteomes" id="UP000654304">
    <property type="component" value="Unassembled WGS sequence"/>
</dbReference>
<dbReference type="Pfam" id="PF12729">
    <property type="entry name" value="4HB_MCP_1"/>
    <property type="match status" value="1"/>
</dbReference>
<keyword evidence="5" id="KW-0472">Membrane</keyword>
<dbReference type="PANTHER" id="PTHR43531">
    <property type="entry name" value="PROTEIN ICFG"/>
    <property type="match status" value="1"/>
</dbReference>
<evidence type="ECO:0000256" key="2">
    <source>
        <dbReference type="ARBA" id="ARBA00029447"/>
    </source>
</evidence>
<feature type="transmembrane region" description="Helical" evidence="5">
    <location>
        <begin position="12"/>
        <end position="32"/>
    </location>
</feature>
<comment type="similarity">
    <text evidence="2">Belongs to the methyl-accepting chemotaxis (MCP) protein family.</text>
</comment>
<keyword evidence="5" id="KW-0812">Transmembrane</keyword>
<dbReference type="SUPFAM" id="SSF58104">
    <property type="entry name" value="Methyl-accepting chemotaxis protein (MCP) signaling domain"/>
    <property type="match status" value="1"/>
</dbReference>
<dbReference type="Gene3D" id="6.10.340.10">
    <property type="match status" value="1"/>
</dbReference>
<dbReference type="InterPro" id="IPR051310">
    <property type="entry name" value="MCP_chemotaxis"/>
</dbReference>
<evidence type="ECO:0000256" key="5">
    <source>
        <dbReference type="SAM" id="Phobius"/>
    </source>
</evidence>
<keyword evidence="3" id="KW-0807">Transducer</keyword>
<evidence type="ECO:0000256" key="4">
    <source>
        <dbReference type="SAM" id="MobiDB-lite"/>
    </source>
</evidence>
<dbReference type="EMBL" id="JACOGD010000001">
    <property type="protein sequence ID" value="MBC3930266.1"/>
    <property type="molecule type" value="Genomic_DNA"/>
</dbReference>
<evidence type="ECO:0000313" key="9">
    <source>
        <dbReference type="Proteomes" id="UP000654304"/>
    </source>
</evidence>